<feature type="chain" id="PRO_5043968863" evidence="2">
    <location>
        <begin position="22"/>
        <end position="347"/>
    </location>
</feature>
<comment type="caution">
    <text evidence="4">The sequence shown here is derived from an EMBL/GenBank/DDBJ whole genome shotgun (WGS) entry which is preliminary data.</text>
</comment>
<dbReference type="RefSeq" id="WP_036047818.1">
    <property type="nucleotide sequence ID" value="NZ_CADEVY010000012.1"/>
</dbReference>
<evidence type="ECO:0000313" key="4">
    <source>
        <dbReference type="EMBL" id="KGC17663.1"/>
    </source>
</evidence>
<evidence type="ECO:0000259" key="3">
    <source>
        <dbReference type="Pfam" id="PF00188"/>
    </source>
</evidence>
<dbReference type="InterPro" id="IPR035940">
    <property type="entry name" value="CAP_sf"/>
</dbReference>
<dbReference type="AlphaFoldDB" id="A0AAW3FAP5"/>
<dbReference type="KEGG" id="bgo:BM43_7311"/>
<organism evidence="4 5">
    <name type="scientific">Burkholderia gladioli</name>
    <name type="common">Pseudomonas marginata</name>
    <name type="synonym">Phytomonas marginata</name>
    <dbReference type="NCBI Taxonomy" id="28095"/>
    <lineage>
        <taxon>Bacteria</taxon>
        <taxon>Pseudomonadati</taxon>
        <taxon>Pseudomonadota</taxon>
        <taxon>Betaproteobacteria</taxon>
        <taxon>Burkholderiales</taxon>
        <taxon>Burkholderiaceae</taxon>
        <taxon>Burkholderia</taxon>
    </lineage>
</organism>
<dbReference type="PROSITE" id="PS51257">
    <property type="entry name" value="PROKAR_LIPOPROTEIN"/>
    <property type="match status" value="1"/>
</dbReference>
<dbReference type="SUPFAM" id="SSF55797">
    <property type="entry name" value="PR-1-like"/>
    <property type="match status" value="1"/>
</dbReference>
<feature type="region of interest" description="Disordered" evidence="1">
    <location>
        <begin position="29"/>
        <end position="65"/>
    </location>
</feature>
<keyword evidence="2" id="KW-0732">Signal</keyword>
<dbReference type="Proteomes" id="UP000029590">
    <property type="component" value="Unassembled WGS sequence"/>
</dbReference>
<name>A0AAW3FAP5_BURGA</name>
<reference evidence="4 5" key="1">
    <citation type="submission" date="2014-04" db="EMBL/GenBank/DDBJ databases">
        <authorList>
            <person name="Bishop-Lilly K.A."/>
            <person name="Broomall S.M."/>
            <person name="Chain P.S."/>
            <person name="Chertkov O."/>
            <person name="Coyne S.R."/>
            <person name="Daligault H.E."/>
            <person name="Davenport K.W."/>
            <person name="Erkkila T."/>
            <person name="Frey K.G."/>
            <person name="Gibbons H.S."/>
            <person name="Gu W."/>
            <person name="Jaissle J."/>
            <person name="Johnson S.L."/>
            <person name="Koroleva G.I."/>
            <person name="Ladner J.T."/>
            <person name="Lo C.-C."/>
            <person name="Minogue T.D."/>
            <person name="Munk C."/>
            <person name="Palacios G.F."/>
            <person name="Redden C.L."/>
            <person name="Rosenzweig C.N."/>
            <person name="Scholz M.B."/>
            <person name="Teshima H."/>
            <person name="Xu Y."/>
        </authorList>
    </citation>
    <scope>NUCLEOTIDE SEQUENCE [LARGE SCALE GENOMIC DNA]</scope>
    <source>
        <strain evidence="5">gladioli</strain>
    </source>
</reference>
<feature type="domain" description="SCP" evidence="3">
    <location>
        <begin position="78"/>
        <end position="143"/>
    </location>
</feature>
<proteinExistence type="predicted"/>
<feature type="compositionally biased region" description="Low complexity" evidence="1">
    <location>
        <begin position="31"/>
        <end position="57"/>
    </location>
</feature>
<feature type="signal peptide" evidence="2">
    <location>
        <begin position="1"/>
        <end position="21"/>
    </location>
</feature>
<dbReference type="Gene3D" id="3.40.33.10">
    <property type="entry name" value="CAP"/>
    <property type="match status" value="1"/>
</dbReference>
<gene>
    <name evidence="4" type="ORF">DM48_3319</name>
</gene>
<protein>
    <submittedName>
        <fullName evidence="4">Cysteine-rich secretory family protein</fullName>
    </submittedName>
</protein>
<dbReference type="InterPro" id="IPR014044">
    <property type="entry name" value="CAP_dom"/>
</dbReference>
<evidence type="ECO:0000313" key="5">
    <source>
        <dbReference type="Proteomes" id="UP000029590"/>
    </source>
</evidence>
<accession>A0AAW3FAP5</accession>
<dbReference type="Pfam" id="PF00188">
    <property type="entry name" value="CAP"/>
    <property type="match status" value="1"/>
</dbReference>
<evidence type="ECO:0000256" key="2">
    <source>
        <dbReference type="SAM" id="SignalP"/>
    </source>
</evidence>
<sequence length="347" mass="34927">MKKITTISLSAIAAAALLALAACGGGGGDSGSASSGSTNTGSTGNNQNPSNPGTPSTAVPGTVDSTQYPAGSAQLAALNLLNQYRSQCGFPVLKQNTVLDQAAQNHAKYIGLNGVVSDTEVSGNQGYTAATYTDRAVLAGFPSNSVGIGASGAGNAVFTSNFDPTLAGQQFVNALLGGVYHAVVATFPVDNAGFGEFETQVASGSSTFTESWQSVSLYSNHTQTIANSPMMFPCDGVTGVPYRGIGEIPAPPNVSSSGWGTPISVMGNLTDTIVIQSASVTGPSGAVAVQIINSDTDPNNLLGKYLAVAYPTSPLQPNTAYSVTITGTINGKAFSRSASFTTGNVVS</sequence>
<dbReference type="EMBL" id="JPGG01000015">
    <property type="protein sequence ID" value="KGC17663.1"/>
    <property type="molecule type" value="Genomic_DNA"/>
</dbReference>
<evidence type="ECO:0000256" key="1">
    <source>
        <dbReference type="SAM" id="MobiDB-lite"/>
    </source>
</evidence>